<reference evidence="1 2" key="1">
    <citation type="journal article" date="2019" name="Nat. Med.">
        <title>A library of human gut bacterial isolates paired with longitudinal multiomics data enables mechanistic microbiome research.</title>
        <authorList>
            <person name="Poyet M."/>
            <person name="Groussin M."/>
            <person name="Gibbons S.M."/>
            <person name="Avila-Pacheco J."/>
            <person name="Jiang X."/>
            <person name="Kearney S.M."/>
            <person name="Perrotta A.R."/>
            <person name="Berdy B."/>
            <person name="Zhao S."/>
            <person name="Lieberman T.D."/>
            <person name="Swanson P.K."/>
            <person name="Smith M."/>
            <person name="Roesemann S."/>
            <person name="Alexander J.E."/>
            <person name="Rich S.A."/>
            <person name="Livny J."/>
            <person name="Vlamakis H."/>
            <person name="Clish C."/>
            <person name="Bullock K."/>
            <person name="Deik A."/>
            <person name="Scott J."/>
            <person name="Pierce K.A."/>
            <person name="Xavier R.J."/>
            <person name="Alm E.J."/>
        </authorList>
    </citation>
    <scope>NUCLEOTIDE SEQUENCE [LARGE SCALE GENOMIC DNA]</scope>
    <source>
        <strain evidence="1 2">BIOML-A2</strain>
    </source>
</reference>
<evidence type="ECO:0000313" key="1">
    <source>
        <dbReference type="EMBL" id="MSB21968.1"/>
    </source>
</evidence>
<evidence type="ECO:0000313" key="2">
    <source>
        <dbReference type="Proteomes" id="UP000434475"/>
    </source>
</evidence>
<dbReference type="EMBL" id="WKPR01000030">
    <property type="protein sequence ID" value="MSB21968.1"/>
    <property type="molecule type" value="Genomic_DNA"/>
</dbReference>
<accession>A0A6I2R5J6</accession>
<proteinExistence type="predicted"/>
<organism evidence="1 2">
    <name type="scientific">Flavonifractor plautii</name>
    <name type="common">Fusobacterium plautii</name>
    <dbReference type="NCBI Taxonomy" id="292800"/>
    <lineage>
        <taxon>Bacteria</taxon>
        <taxon>Bacillati</taxon>
        <taxon>Bacillota</taxon>
        <taxon>Clostridia</taxon>
        <taxon>Eubacteriales</taxon>
        <taxon>Oscillospiraceae</taxon>
        <taxon>Flavonifractor</taxon>
    </lineage>
</organism>
<gene>
    <name evidence="1" type="ORF">GKE97_21050</name>
</gene>
<sequence length="199" mass="22370">MDWVQACGILVSRNVFLSGITWEALRKQGLVYGRKVTLHGQSYLLRCPKVANHSEWEQFVTATSDNIEWKGESSFFGQEFIPGDGVFQPDRCSVVTHGGRIVNAREVDKADSNIGFRMVLEPIEPEPVLTRGDIARRISAYCGEFRLDGSLVDFSDYDLVIHLWKNRLMPSDFGPGVVQDGEVCCIDRQLIQHLLLSPA</sequence>
<comment type="caution">
    <text evidence="1">The sequence shown here is derived from an EMBL/GenBank/DDBJ whole genome shotgun (WGS) entry which is preliminary data.</text>
</comment>
<dbReference type="Proteomes" id="UP000434475">
    <property type="component" value="Unassembled WGS sequence"/>
</dbReference>
<name>A0A6I2R5J6_FLAPL</name>
<dbReference type="AlphaFoldDB" id="A0A6I2R5J6"/>
<dbReference type="RefSeq" id="WP_108981895.1">
    <property type="nucleotide sequence ID" value="NZ_WKPR01000030.1"/>
</dbReference>
<protein>
    <submittedName>
        <fullName evidence="1">Uncharacterized protein</fullName>
    </submittedName>
</protein>